<sequence>MRVLCVLLAIAATAIPANNAAPVDTNVKPRTITAGGRNLLRSSDEGTGSIHEERDGLFSLEEEIEELAELVETHHHIREVFTKWCLEHETPESIEKDGSKDKKTVEQYKKYLDDHAKKDKTGKKLTDVKCNV</sequence>
<keyword evidence="4 5" id="KW-0732">Signal</keyword>
<dbReference type="EMBL" id="JBIMZQ010000010">
    <property type="protein sequence ID" value="KAL3668739.1"/>
    <property type="molecule type" value="Genomic_DNA"/>
</dbReference>
<name>A0ABD3FSY3_9STRA</name>
<evidence type="ECO:0000256" key="1">
    <source>
        <dbReference type="ARBA" id="ARBA00004613"/>
    </source>
</evidence>
<evidence type="ECO:0000313" key="6">
    <source>
        <dbReference type="EMBL" id="KAL3668739.1"/>
    </source>
</evidence>
<comment type="function">
    <text evidence="5">Effector that suppresses plant defense responses during pathogen infection.</text>
</comment>
<evidence type="ECO:0000256" key="3">
    <source>
        <dbReference type="ARBA" id="ARBA00022525"/>
    </source>
</evidence>
<dbReference type="Proteomes" id="UP001632037">
    <property type="component" value="Unassembled WGS sequence"/>
</dbReference>
<dbReference type="AlphaFoldDB" id="A0ABD3FSY3"/>
<keyword evidence="7" id="KW-1185">Reference proteome</keyword>
<protein>
    <recommendedName>
        <fullName evidence="5">RxLR effector protein</fullName>
    </recommendedName>
</protein>
<keyword evidence="3 5" id="KW-0964">Secreted</keyword>
<feature type="chain" id="PRO_5044973963" description="RxLR effector protein" evidence="5">
    <location>
        <begin position="21"/>
        <end position="132"/>
    </location>
</feature>
<evidence type="ECO:0000256" key="4">
    <source>
        <dbReference type="ARBA" id="ARBA00022729"/>
    </source>
</evidence>
<evidence type="ECO:0000256" key="2">
    <source>
        <dbReference type="ARBA" id="ARBA00010400"/>
    </source>
</evidence>
<reference evidence="6 7" key="1">
    <citation type="submission" date="2024-09" db="EMBL/GenBank/DDBJ databases">
        <title>Genome sequencing and assembly of Phytophthora oleae, isolate VK10A, causative agent of rot of olive drupes.</title>
        <authorList>
            <person name="Conti Taguali S."/>
            <person name="Riolo M."/>
            <person name="La Spada F."/>
            <person name="Cacciola S.O."/>
            <person name="Dionisio G."/>
        </authorList>
    </citation>
    <scope>NUCLEOTIDE SEQUENCE [LARGE SCALE GENOMIC DNA]</scope>
    <source>
        <strain evidence="6 7">VK10A</strain>
    </source>
</reference>
<accession>A0ABD3FSY3</accession>
<comment type="caution">
    <text evidence="6">The sequence shown here is derived from an EMBL/GenBank/DDBJ whole genome shotgun (WGS) entry which is preliminary data.</text>
</comment>
<comment type="similarity">
    <text evidence="2 5">Belongs to the RxLR effector family.</text>
</comment>
<gene>
    <name evidence="6" type="ORF">V7S43_006034</name>
</gene>
<dbReference type="Pfam" id="PF16810">
    <property type="entry name" value="RXLR"/>
    <property type="match status" value="1"/>
</dbReference>
<evidence type="ECO:0000313" key="7">
    <source>
        <dbReference type="Proteomes" id="UP001632037"/>
    </source>
</evidence>
<organism evidence="6 7">
    <name type="scientific">Phytophthora oleae</name>
    <dbReference type="NCBI Taxonomy" id="2107226"/>
    <lineage>
        <taxon>Eukaryota</taxon>
        <taxon>Sar</taxon>
        <taxon>Stramenopiles</taxon>
        <taxon>Oomycota</taxon>
        <taxon>Peronosporomycetes</taxon>
        <taxon>Peronosporales</taxon>
        <taxon>Peronosporaceae</taxon>
        <taxon>Phytophthora</taxon>
    </lineage>
</organism>
<comment type="domain">
    <text evidence="5">The RxLR-dEER motif acts to carry the protein into the host cell cytoplasm through binding to cell surface phosphatidylinositol-3-phosphate.</text>
</comment>
<comment type="subcellular location">
    <subcellularLocation>
        <location evidence="1 5">Secreted</location>
    </subcellularLocation>
</comment>
<evidence type="ECO:0000256" key="5">
    <source>
        <dbReference type="RuleBase" id="RU367124"/>
    </source>
</evidence>
<proteinExistence type="inferred from homology"/>
<feature type="signal peptide" evidence="5">
    <location>
        <begin position="1"/>
        <end position="20"/>
    </location>
</feature>
<dbReference type="InterPro" id="IPR031825">
    <property type="entry name" value="RXLR"/>
</dbReference>